<dbReference type="PANTHER" id="PTHR23170">
    <property type="entry name" value="NY-REN-58 ANTIGEN"/>
    <property type="match status" value="1"/>
</dbReference>
<evidence type="ECO:0000256" key="4">
    <source>
        <dbReference type="ARBA" id="ARBA00023212"/>
    </source>
</evidence>
<dbReference type="Gene3D" id="1.10.287.1490">
    <property type="match status" value="1"/>
</dbReference>
<dbReference type="GO" id="GO:0005813">
    <property type="term" value="C:centrosome"/>
    <property type="evidence" value="ECO:0007669"/>
    <property type="project" value="UniProtKB-SubCell"/>
</dbReference>
<keyword evidence="2" id="KW-0963">Cytoplasm</keyword>
<dbReference type="GO" id="GO:0097539">
    <property type="term" value="C:ciliary transition fiber"/>
    <property type="evidence" value="ECO:0007669"/>
    <property type="project" value="TreeGrafter"/>
</dbReference>
<evidence type="ECO:0000256" key="3">
    <source>
        <dbReference type="ARBA" id="ARBA00023054"/>
    </source>
</evidence>
<keyword evidence="3 5" id="KW-0175">Coiled coil</keyword>
<dbReference type="AlphaFoldDB" id="A0A7J7KF91"/>
<comment type="caution">
    <text evidence="7">The sequence shown here is derived from an EMBL/GenBank/DDBJ whole genome shotgun (WGS) entry which is preliminary data.</text>
</comment>
<keyword evidence="4" id="KW-0206">Cytoskeleton</keyword>
<comment type="subcellular location">
    <subcellularLocation>
        <location evidence="1">Cytoplasm</location>
        <location evidence="1">Cytoskeleton</location>
        <location evidence="1">Microtubule organizing center</location>
        <location evidence="1">Centrosome</location>
    </subcellularLocation>
</comment>
<feature type="region of interest" description="Disordered" evidence="6">
    <location>
        <begin position="1"/>
        <end position="103"/>
    </location>
</feature>
<feature type="compositionally biased region" description="Basic residues" evidence="6">
    <location>
        <begin position="11"/>
        <end position="20"/>
    </location>
</feature>
<keyword evidence="8" id="KW-1185">Reference proteome</keyword>
<feature type="coiled-coil region" evidence="5">
    <location>
        <begin position="149"/>
        <end position="200"/>
    </location>
</feature>
<gene>
    <name evidence="7" type="ORF">EB796_004820</name>
</gene>
<feature type="compositionally biased region" description="Basic and acidic residues" evidence="6">
    <location>
        <begin position="57"/>
        <end position="67"/>
    </location>
</feature>
<dbReference type="EMBL" id="VXIV02000656">
    <property type="protein sequence ID" value="KAF6036873.1"/>
    <property type="molecule type" value="Genomic_DNA"/>
</dbReference>
<dbReference type="OrthoDB" id="311279at2759"/>
<evidence type="ECO:0000256" key="6">
    <source>
        <dbReference type="SAM" id="MobiDB-lite"/>
    </source>
</evidence>
<feature type="coiled-coil region" evidence="5">
    <location>
        <begin position="248"/>
        <end position="293"/>
    </location>
</feature>
<evidence type="ECO:0000256" key="5">
    <source>
        <dbReference type="SAM" id="Coils"/>
    </source>
</evidence>
<dbReference type="GO" id="GO:0060271">
    <property type="term" value="P:cilium assembly"/>
    <property type="evidence" value="ECO:0007669"/>
    <property type="project" value="TreeGrafter"/>
</dbReference>
<organism evidence="7 8">
    <name type="scientific">Bugula neritina</name>
    <name type="common">Brown bryozoan</name>
    <name type="synonym">Sertularia neritina</name>
    <dbReference type="NCBI Taxonomy" id="10212"/>
    <lineage>
        <taxon>Eukaryota</taxon>
        <taxon>Metazoa</taxon>
        <taxon>Spiralia</taxon>
        <taxon>Lophotrochozoa</taxon>
        <taxon>Bryozoa</taxon>
        <taxon>Gymnolaemata</taxon>
        <taxon>Cheilostomatida</taxon>
        <taxon>Flustrina</taxon>
        <taxon>Buguloidea</taxon>
        <taxon>Bugulidae</taxon>
        <taxon>Bugula</taxon>
    </lineage>
</organism>
<feature type="region of interest" description="Disordered" evidence="6">
    <location>
        <begin position="109"/>
        <end position="128"/>
    </location>
</feature>
<accession>A0A7J7KF91</accession>
<name>A0A7J7KF91_BUGNE</name>
<feature type="compositionally biased region" description="Basic and acidic residues" evidence="6">
    <location>
        <begin position="21"/>
        <end position="35"/>
    </location>
</feature>
<feature type="compositionally biased region" description="Basic and acidic residues" evidence="6">
    <location>
        <begin position="1"/>
        <end position="10"/>
    </location>
</feature>
<dbReference type="GO" id="GO:0005814">
    <property type="term" value="C:centriole"/>
    <property type="evidence" value="ECO:0007669"/>
    <property type="project" value="TreeGrafter"/>
</dbReference>
<feature type="coiled-coil region" evidence="5">
    <location>
        <begin position="323"/>
        <end position="431"/>
    </location>
</feature>
<dbReference type="PANTHER" id="PTHR23170:SF2">
    <property type="entry name" value="CENTROSOMAL PROTEIN OF 83 KDA"/>
    <property type="match status" value="1"/>
</dbReference>
<evidence type="ECO:0000256" key="2">
    <source>
        <dbReference type="ARBA" id="ARBA00022490"/>
    </source>
</evidence>
<evidence type="ECO:0000313" key="7">
    <source>
        <dbReference type="EMBL" id="KAF6036873.1"/>
    </source>
</evidence>
<dbReference type="GO" id="GO:0005794">
    <property type="term" value="C:Golgi apparatus"/>
    <property type="evidence" value="ECO:0007669"/>
    <property type="project" value="TreeGrafter"/>
</dbReference>
<dbReference type="GO" id="GO:0051660">
    <property type="term" value="P:establishment of centrosome localization"/>
    <property type="evidence" value="ECO:0007669"/>
    <property type="project" value="TreeGrafter"/>
</dbReference>
<reference evidence="7" key="1">
    <citation type="submission" date="2020-06" db="EMBL/GenBank/DDBJ databases">
        <title>Draft genome of Bugula neritina, a colonial animal packing powerful symbionts and potential medicines.</title>
        <authorList>
            <person name="Rayko M."/>
        </authorList>
    </citation>
    <scope>NUCLEOTIDE SEQUENCE [LARGE SCALE GENOMIC DNA]</scope>
    <source>
        <strain evidence="7">Kwan_BN1</strain>
    </source>
</reference>
<protein>
    <submittedName>
        <fullName evidence="7">CEP83</fullName>
    </submittedName>
</protein>
<evidence type="ECO:0000256" key="1">
    <source>
        <dbReference type="ARBA" id="ARBA00004300"/>
    </source>
</evidence>
<dbReference type="Proteomes" id="UP000593567">
    <property type="component" value="Unassembled WGS sequence"/>
</dbReference>
<feature type="coiled-coil region" evidence="5">
    <location>
        <begin position="645"/>
        <end position="744"/>
    </location>
</feature>
<feature type="coiled-coil region" evidence="5">
    <location>
        <begin position="461"/>
        <end position="608"/>
    </location>
</feature>
<dbReference type="InterPro" id="IPR052116">
    <property type="entry name" value="Centro_Cilium_Assembly"/>
</dbReference>
<evidence type="ECO:0000313" key="8">
    <source>
        <dbReference type="Proteomes" id="UP000593567"/>
    </source>
</evidence>
<sequence length="784" mass="90498">MNNDPYEKVPHCIKKGKRAKLTKEEKLRAKQELKARKAAAKKSKQSQGDATDNPVVIEREIALDENSKPQQDMAAPLHQSGLSRGDGMPSPVLARRSPSLGLNGSIPNGSVMNGEPPHMRKSSGVSGLDTSTAEYLGKHEDAHFLANLLAEERQRCNKHKDNYNTLKQEHRKLQSEMLSLQEELKELAKEKSELVETHARDIGEYEAQLTALRHKTTELQEMVPAKDRIDALKSQMISDVEMPFRNRLNDLEHENESLRADNGTLKHDFAFLKTEYEHTLQRHKSTLADLRLQHDAEVSNLTRDKDELLARLHQDSSGDIERLHNMQKDNSALNHRVKSLLTELEELRSQREKSGLESDHISRLQNKQMTEFQANLRALEIEKNTLRQQCDSQARELSVLVDSQTELSRRLHDEEQKSANLRNELESGKHNFKLQITECKMEAVKNIGAIERERDSLRSHVDDVKARLEAQTLVIQQMEESLKEKERTCAEKINAIREEEFQKVSAASHEKQKLESRIQALERQKVEFDERLHRDQLRYEQQLREQTNLKTDTEKDVNTLRAKLQNQTQLQSDIEYERSKSNDQRNQIMKLEAENAALQTTESELTELIGHLRLKVVSHQEELRRSKHVENTQSVSADKVLAHHKAVWADEKKELKRRVEELETKVAESRNNLARDTTEFNKKKQLYSKLVDKLRRKLEICDAEKQELHIQVESVKGYVPPEVYNRLRKELKDLKSRHSEYKHIMLSGDITHIPIGDKSYASASVHNANFDISPDHTQDDTGIH</sequence>
<proteinExistence type="predicted"/>